<evidence type="ECO:0000256" key="1">
    <source>
        <dbReference type="ARBA" id="ARBA00022801"/>
    </source>
</evidence>
<evidence type="ECO:0000313" key="6">
    <source>
        <dbReference type="EMBL" id="UWZ35066.1"/>
    </source>
</evidence>
<dbReference type="PROSITE" id="PS50122">
    <property type="entry name" value="CHEB"/>
    <property type="match status" value="1"/>
</dbReference>
<dbReference type="InterPro" id="IPR011247">
    <property type="entry name" value="Chemotax_prot-Glu_Me-esterase"/>
</dbReference>
<protein>
    <recommendedName>
        <fullName evidence="2">protein-glutamate methylesterase</fullName>
        <ecNumber evidence="2">3.1.1.61</ecNumber>
    </recommendedName>
</protein>
<dbReference type="Proteomes" id="UP001058271">
    <property type="component" value="Chromosome"/>
</dbReference>
<keyword evidence="4" id="KW-0145">Chemotaxis</keyword>
<evidence type="ECO:0000256" key="3">
    <source>
        <dbReference type="ARBA" id="ARBA00048267"/>
    </source>
</evidence>
<keyword evidence="7" id="KW-1185">Reference proteome</keyword>
<proteinExistence type="predicted"/>
<name>A0ABY5YZ91_9ACTN</name>
<feature type="active site" evidence="4">
    <location>
        <position position="40"/>
    </location>
</feature>
<dbReference type="Gene3D" id="3.40.50.180">
    <property type="entry name" value="Methylesterase CheB, C-terminal domain"/>
    <property type="match status" value="1"/>
</dbReference>
<dbReference type="InterPro" id="IPR000673">
    <property type="entry name" value="Sig_transdc_resp-reg_Me-estase"/>
</dbReference>
<dbReference type="PIRSF" id="PIRSF036461">
    <property type="entry name" value="Chmtx_methlestr"/>
    <property type="match status" value="1"/>
</dbReference>
<reference evidence="6" key="1">
    <citation type="submission" date="2021-04" db="EMBL/GenBank/DDBJ databases">
        <title>Biosynthetic gene clusters of Dactylosporangioum roseum.</title>
        <authorList>
            <person name="Hartkoorn R.C."/>
            <person name="Beaudoing E."/>
            <person name="Hot D."/>
            <person name="Moureu S."/>
        </authorList>
    </citation>
    <scope>NUCLEOTIDE SEQUENCE</scope>
    <source>
        <strain evidence="6">NRRL B-16295</strain>
    </source>
</reference>
<sequence>MAGLKGLVVVGASAGGVEALRTFAAGLPADLQAAVCVVLHVPRSGISTLPHILGRSGPLPAAHAEAGRALVAGRIYVAPPNFHVLVDDERLRLSRGPAESGHRPAADPLFRSAARAWGSSVVGVVLSGSRDDGAFGLATIARHGGLALVQDPEEALYRSMPLQAMELVPAARAVPCRQMGLVLGGLVAGMVGPVPVAAVDDARVDAQDAMATMENRTAGAAGGIPAGLACPDCHGALFELPGEHAPRFRCRVGHAWTSAALLDEQGEAQESALWMALHGLEEKAALSRRMAESARFRGSLSTAVRYAEVSEDAEAAGRVIRKLIEQFGDLDDKTRVADAP</sequence>
<dbReference type="SUPFAM" id="SSF52738">
    <property type="entry name" value="Methylesterase CheB, C-terminal domain"/>
    <property type="match status" value="1"/>
</dbReference>
<dbReference type="Pfam" id="PF01339">
    <property type="entry name" value="CheB_methylest"/>
    <property type="match status" value="1"/>
</dbReference>
<organism evidence="6 7">
    <name type="scientific">Dactylosporangium roseum</name>
    <dbReference type="NCBI Taxonomy" id="47989"/>
    <lineage>
        <taxon>Bacteria</taxon>
        <taxon>Bacillati</taxon>
        <taxon>Actinomycetota</taxon>
        <taxon>Actinomycetes</taxon>
        <taxon>Micromonosporales</taxon>
        <taxon>Micromonosporaceae</taxon>
        <taxon>Dactylosporangium</taxon>
    </lineage>
</organism>
<dbReference type="RefSeq" id="WP_260724413.1">
    <property type="nucleotide sequence ID" value="NZ_BAAABS010000082.1"/>
</dbReference>
<dbReference type="CDD" id="cd16433">
    <property type="entry name" value="CheB"/>
    <property type="match status" value="1"/>
</dbReference>
<comment type="catalytic activity">
    <reaction evidence="3">
        <text>[protein]-L-glutamate 5-O-methyl ester + H2O = L-glutamyl-[protein] + methanol + H(+)</text>
        <dbReference type="Rhea" id="RHEA:23236"/>
        <dbReference type="Rhea" id="RHEA-COMP:10208"/>
        <dbReference type="Rhea" id="RHEA-COMP:10311"/>
        <dbReference type="ChEBI" id="CHEBI:15377"/>
        <dbReference type="ChEBI" id="CHEBI:15378"/>
        <dbReference type="ChEBI" id="CHEBI:17790"/>
        <dbReference type="ChEBI" id="CHEBI:29973"/>
        <dbReference type="ChEBI" id="CHEBI:82795"/>
        <dbReference type="EC" id="3.1.1.61"/>
    </reaction>
</comment>
<evidence type="ECO:0000313" key="7">
    <source>
        <dbReference type="Proteomes" id="UP001058271"/>
    </source>
</evidence>
<gene>
    <name evidence="6" type="ORF">Drose_28465</name>
</gene>
<feature type="domain" description="CheB-type methylesterase" evidence="5">
    <location>
        <begin position="1"/>
        <end position="190"/>
    </location>
</feature>
<dbReference type="EC" id="3.1.1.61" evidence="2"/>
<dbReference type="InterPro" id="IPR035909">
    <property type="entry name" value="CheB_C"/>
</dbReference>
<evidence type="ECO:0000259" key="5">
    <source>
        <dbReference type="PROSITE" id="PS50122"/>
    </source>
</evidence>
<accession>A0ABY5YZ91</accession>
<evidence type="ECO:0000256" key="2">
    <source>
        <dbReference type="ARBA" id="ARBA00039140"/>
    </source>
</evidence>
<keyword evidence="1 4" id="KW-0378">Hydrolase</keyword>
<feature type="active site" evidence="4">
    <location>
        <position position="132"/>
    </location>
</feature>
<dbReference type="PANTHER" id="PTHR42872">
    <property type="entry name" value="PROTEIN-GLUTAMATE METHYLESTERASE/PROTEIN-GLUTAMINE GLUTAMINASE"/>
    <property type="match status" value="1"/>
</dbReference>
<evidence type="ECO:0000256" key="4">
    <source>
        <dbReference type="PROSITE-ProRule" id="PRU00050"/>
    </source>
</evidence>
<feature type="active site" evidence="4">
    <location>
        <position position="13"/>
    </location>
</feature>
<dbReference type="PANTHER" id="PTHR42872:SF6">
    <property type="entry name" value="PROTEIN-GLUTAMATE METHYLESTERASE_PROTEIN-GLUTAMINE GLUTAMINASE"/>
    <property type="match status" value="1"/>
</dbReference>
<dbReference type="EMBL" id="CP073721">
    <property type="protein sequence ID" value="UWZ35066.1"/>
    <property type="molecule type" value="Genomic_DNA"/>
</dbReference>